<keyword evidence="2" id="KW-0444">Lipid biosynthesis</keyword>
<keyword evidence="12" id="KW-1185">Reference proteome</keyword>
<comment type="similarity">
    <text evidence="6">Belongs to the acetyltransferase family. OlsB subfamily.</text>
</comment>
<comment type="pathway">
    <text evidence="1">Lipid metabolism.</text>
</comment>
<accession>A0A255YT79</accession>
<evidence type="ECO:0000256" key="1">
    <source>
        <dbReference type="ARBA" id="ARBA00005189"/>
    </source>
</evidence>
<reference evidence="11 12" key="1">
    <citation type="submission" date="2017-07" db="EMBL/GenBank/DDBJ databases">
        <title>Niveispirillum cyanobacteriorum sp. nov., isolated from cyanobacterial aggregates in a eutrophic lake.</title>
        <authorList>
            <person name="Cai H."/>
        </authorList>
    </citation>
    <scope>NUCLEOTIDE SEQUENCE [LARGE SCALE GENOMIC DNA]</scope>
    <source>
        <strain evidence="12">TH1-14</strain>
    </source>
</reference>
<dbReference type="InterPro" id="IPR052351">
    <property type="entry name" value="Ornithine_N-alpha-AT"/>
</dbReference>
<dbReference type="GO" id="GO:0043810">
    <property type="term" value="F:ornithine-acyl [acyl carrier protein] N-acyltransferase activity"/>
    <property type="evidence" value="ECO:0007669"/>
    <property type="project" value="UniProtKB-EC"/>
</dbReference>
<dbReference type="GO" id="GO:0006629">
    <property type="term" value="P:lipid metabolic process"/>
    <property type="evidence" value="ECO:0007669"/>
    <property type="project" value="UniProtKB-KW"/>
</dbReference>
<evidence type="ECO:0000313" key="11">
    <source>
        <dbReference type="EMBL" id="OYQ32413.1"/>
    </source>
</evidence>
<dbReference type="PANTHER" id="PTHR37323:SF1">
    <property type="entry name" value="L-ORNITHINE N(ALPHA)-ACYLTRANSFERASE"/>
    <property type="match status" value="1"/>
</dbReference>
<dbReference type="OrthoDB" id="9787072at2"/>
<dbReference type="Pfam" id="PF13444">
    <property type="entry name" value="Acetyltransf_5"/>
    <property type="match status" value="1"/>
</dbReference>
<evidence type="ECO:0000256" key="6">
    <source>
        <dbReference type="ARBA" id="ARBA00038095"/>
    </source>
</evidence>
<dbReference type="PANTHER" id="PTHR37323">
    <property type="entry name" value="GCN5-RELATED N-ACETYLTRANSFERASE"/>
    <property type="match status" value="1"/>
</dbReference>
<evidence type="ECO:0000256" key="9">
    <source>
        <dbReference type="ARBA" id="ARBA00045724"/>
    </source>
</evidence>
<evidence type="ECO:0000256" key="7">
    <source>
        <dbReference type="ARBA" id="ARBA00039058"/>
    </source>
</evidence>
<evidence type="ECO:0000256" key="5">
    <source>
        <dbReference type="ARBA" id="ARBA00023315"/>
    </source>
</evidence>
<dbReference type="Gene3D" id="3.40.630.30">
    <property type="match status" value="1"/>
</dbReference>
<organism evidence="11 12">
    <name type="scientific">Niveispirillum lacus</name>
    <dbReference type="NCBI Taxonomy" id="1981099"/>
    <lineage>
        <taxon>Bacteria</taxon>
        <taxon>Pseudomonadati</taxon>
        <taxon>Pseudomonadota</taxon>
        <taxon>Alphaproteobacteria</taxon>
        <taxon>Rhodospirillales</taxon>
        <taxon>Azospirillaceae</taxon>
        <taxon>Niveispirillum</taxon>
    </lineage>
</organism>
<dbReference type="EC" id="2.3.2.30" evidence="7"/>
<keyword evidence="3" id="KW-0808">Transferase</keyword>
<sequence>MADIISTDALISGELRAGNLEVRLAETAAEVTAAQRLRYRVFYEEMAAKPSADMAAQRRDFDMFDTLCDHLLVIDRSLGSSSDAVVGTYRLIRRATAARAGSFYSSDEYDISRIEEYPGEVLELGRSCVDLNYRSRGTMQLLWRGIAAYSAHYDIKLMFGCASLPGTDPKALALPLSYLYYHHLAPPALRPVALPHRYVEMAMMEEHEIDPRRGINEVPALIKGYLRLGGFVGEGAVVDHQFNTTDVSIVVKTDMMTDKYLRHYERRGSSLI</sequence>
<evidence type="ECO:0000256" key="2">
    <source>
        <dbReference type="ARBA" id="ARBA00022516"/>
    </source>
</evidence>
<evidence type="ECO:0000256" key="4">
    <source>
        <dbReference type="ARBA" id="ARBA00023098"/>
    </source>
</evidence>
<keyword evidence="4" id="KW-0443">Lipid metabolism</keyword>
<evidence type="ECO:0000313" key="12">
    <source>
        <dbReference type="Proteomes" id="UP000216998"/>
    </source>
</evidence>
<keyword evidence="5" id="KW-0012">Acyltransferase</keyword>
<dbReference type="EMBL" id="NOXU01000031">
    <property type="protein sequence ID" value="OYQ32413.1"/>
    <property type="molecule type" value="Genomic_DNA"/>
</dbReference>
<comment type="caution">
    <text evidence="11">The sequence shown here is derived from an EMBL/GenBank/DDBJ whole genome shotgun (WGS) entry which is preliminary data.</text>
</comment>
<dbReference type="SUPFAM" id="SSF55729">
    <property type="entry name" value="Acyl-CoA N-acyltransferases (Nat)"/>
    <property type="match status" value="1"/>
</dbReference>
<dbReference type="InterPro" id="IPR016181">
    <property type="entry name" value="Acyl_CoA_acyltransferase"/>
</dbReference>
<comment type="catalytic activity">
    <reaction evidence="10">
        <text>a (3R)-hydroxyacyl-[ACP] + L-ornithine = a lyso-ornithine lipid + holo-[ACP] + H(+)</text>
        <dbReference type="Rhea" id="RHEA:20633"/>
        <dbReference type="Rhea" id="RHEA-COMP:9685"/>
        <dbReference type="Rhea" id="RHEA-COMP:9945"/>
        <dbReference type="ChEBI" id="CHEBI:15378"/>
        <dbReference type="ChEBI" id="CHEBI:46911"/>
        <dbReference type="ChEBI" id="CHEBI:64479"/>
        <dbReference type="ChEBI" id="CHEBI:78827"/>
        <dbReference type="ChEBI" id="CHEBI:138482"/>
        <dbReference type="EC" id="2.3.2.30"/>
    </reaction>
    <physiologicalReaction direction="left-to-right" evidence="10">
        <dbReference type="Rhea" id="RHEA:20634"/>
    </physiologicalReaction>
</comment>
<evidence type="ECO:0000256" key="10">
    <source>
        <dbReference type="ARBA" id="ARBA00047785"/>
    </source>
</evidence>
<protein>
    <recommendedName>
        <fullName evidence="8">L-ornithine N(alpha)-acyltransferase</fullName>
        <ecNumber evidence="7">2.3.2.30</ecNumber>
    </recommendedName>
</protein>
<comment type="function">
    <text evidence="9">Catalyzes the first step in the biosynthesis of ornithine lipids, which are phosphorus-free membrane lipids. Catalyzes the 3-hydroxyacyl-acyl carrier protein-dependent acylation of ornithine to form lyso-ornithine lipid (LOL).</text>
</comment>
<dbReference type="Proteomes" id="UP000216998">
    <property type="component" value="Unassembled WGS sequence"/>
</dbReference>
<evidence type="ECO:0000256" key="8">
    <source>
        <dbReference type="ARBA" id="ARBA00039866"/>
    </source>
</evidence>
<proteinExistence type="inferred from homology"/>
<dbReference type="RefSeq" id="WP_094457450.1">
    <property type="nucleotide sequence ID" value="NZ_NOXU01000031.1"/>
</dbReference>
<gene>
    <name evidence="11" type="ORF">CHU95_16565</name>
</gene>
<name>A0A255YT79_9PROT</name>
<dbReference type="AlphaFoldDB" id="A0A255YT79"/>
<evidence type="ECO:0000256" key="3">
    <source>
        <dbReference type="ARBA" id="ARBA00022679"/>
    </source>
</evidence>